<keyword evidence="2" id="KW-0963">Cytoplasm</keyword>
<evidence type="ECO:0000256" key="3">
    <source>
        <dbReference type="ARBA" id="ARBA00023015"/>
    </source>
</evidence>
<dbReference type="Pfam" id="PF09278">
    <property type="entry name" value="MerR-DNA-bind"/>
    <property type="match status" value="1"/>
</dbReference>
<evidence type="ECO:0000259" key="7">
    <source>
        <dbReference type="PROSITE" id="PS50937"/>
    </source>
</evidence>
<comment type="subcellular location">
    <subcellularLocation>
        <location evidence="1">Cytoplasm</location>
    </subcellularLocation>
</comment>
<organism evidence="8 9">
    <name type="scientific">Entomomonas asaccharolytica</name>
    <dbReference type="NCBI Taxonomy" id="2785331"/>
    <lineage>
        <taxon>Bacteria</taxon>
        <taxon>Pseudomonadati</taxon>
        <taxon>Pseudomonadota</taxon>
        <taxon>Gammaproteobacteria</taxon>
        <taxon>Pseudomonadales</taxon>
        <taxon>Pseudomonadaceae</taxon>
        <taxon>Entomomonas</taxon>
    </lineage>
</organism>
<dbReference type="Pfam" id="PF00376">
    <property type="entry name" value="MerR"/>
    <property type="match status" value="1"/>
</dbReference>
<dbReference type="InterPro" id="IPR011789">
    <property type="entry name" value="CueR"/>
</dbReference>
<dbReference type="RefSeq" id="WP_201093622.1">
    <property type="nucleotide sequence ID" value="NZ_CP067393.1"/>
</dbReference>
<evidence type="ECO:0000256" key="4">
    <source>
        <dbReference type="ARBA" id="ARBA00023125"/>
    </source>
</evidence>
<dbReference type="Gene3D" id="1.10.1660.10">
    <property type="match status" value="1"/>
</dbReference>
<dbReference type="InterPro" id="IPR000551">
    <property type="entry name" value="MerR-type_HTH_dom"/>
</dbReference>
<proteinExistence type="predicted"/>
<evidence type="ECO:0000256" key="2">
    <source>
        <dbReference type="ARBA" id="ARBA00022490"/>
    </source>
</evidence>
<dbReference type="NCBIfam" id="TIGR02044">
    <property type="entry name" value="CueR"/>
    <property type="match status" value="1"/>
</dbReference>
<dbReference type="GO" id="GO:0003677">
    <property type="term" value="F:DNA binding"/>
    <property type="evidence" value="ECO:0007669"/>
    <property type="project" value="UniProtKB-KW"/>
</dbReference>
<evidence type="ECO:0000256" key="1">
    <source>
        <dbReference type="ARBA" id="ARBA00004496"/>
    </source>
</evidence>
<dbReference type="KEGG" id="eaz:JHT90_02355"/>
<keyword evidence="3" id="KW-0805">Transcription regulation</keyword>
<dbReference type="PRINTS" id="PR00040">
    <property type="entry name" value="HTHMERR"/>
</dbReference>
<dbReference type="EMBL" id="CP067393">
    <property type="protein sequence ID" value="QQP86115.1"/>
    <property type="molecule type" value="Genomic_DNA"/>
</dbReference>
<sequence length="129" mass="14816">MNIGQVASETGISAKMIRYYETVGLLNTVQRTEAGYRIYTENEVQTLYFIRSARDLGFSVSEIQELLALWRDKNRASEDVKRLTQQHINDLEKKAKSLQEMANTLRHLVCHCQGDDRPDCPIIQKLASK</sequence>
<gene>
    <name evidence="8" type="primary">cueR</name>
    <name evidence="8" type="ORF">JHT90_02355</name>
</gene>
<dbReference type="PROSITE" id="PS50937">
    <property type="entry name" value="HTH_MERR_2"/>
    <property type="match status" value="1"/>
</dbReference>
<keyword evidence="9" id="KW-1185">Reference proteome</keyword>
<evidence type="ECO:0000313" key="9">
    <source>
        <dbReference type="Proteomes" id="UP000595278"/>
    </source>
</evidence>
<accession>A0A974NG19</accession>
<dbReference type="SUPFAM" id="SSF46955">
    <property type="entry name" value="Putative DNA-binding domain"/>
    <property type="match status" value="1"/>
</dbReference>
<dbReference type="PROSITE" id="PS00552">
    <property type="entry name" value="HTH_MERR_1"/>
    <property type="match status" value="1"/>
</dbReference>
<dbReference type="CDD" id="cd01108">
    <property type="entry name" value="HTH_CueR"/>
    <property type="match status" value="1"/>
</dbReference>
<feature type="domain" description="HTH merR-type" evidence="7">
    <location>
        <begin position="1"/>
        <end position="69"/>
    </location>
</feature>
<dbReference type="GO" id="GO:0045893">
    <property type="term" value="P:positive regulation of DNA-templated transcription"/>
    <property type="evidence" value="ECO:0007669"/>
    <property type="project" value="InterPro"/>
</dbReference>
<dbReference type="InterPro" id="IPR047057">
    <property type="entry name" value="MerR_fam"/>
</dbReference>
<dbReference type="GO" id="GO:0005737">
    <property type="term" value="C:cytoplasm"/>
    <property type="evidence" value="ECO:0007669"/>
    <property type="project" value="UniProtKB-SubCell"/>
</dbReference>
<dbReference type="Proteomes" id="UP000595278">
    <property type="component" value="Chromosome"/>
</dbReference>
<dbReference type="SMART" id="SM00422">
    <property type="entry name" value="HTH_MERR"/>
    <property type="match status" value="1"/>
</dbReference>
<evidence type="ECO:0000313" key="8">
    <source>
        <dbReference type="EMBL" id="QQP86115.1"/>
    </source>
</evidence>
<keyword evidence="5" id="KW-0804">Transcription</keyword>
<keyword evidence="4" id="KW-0238">DNA-binding</keyword>
<reference evidence="8 9" key="1">
    <citation type="submission" date="2021-01" db="EMBL/GenBank/DDBJ databases">
        <title>Entomomonas sp. F2A isolated from a house cricket (Acheta domesticus).</title>
        <authorList>
            <person name="Spergser J."/>
            <person name="Busse H.-J."/>
        </authorList>
    </citation>
    <scope>NUCLEOTIDE SEQUENCE [LARGE SCALE GENOMIC DNA]</scope>
    <source>
        <strain evidence="8 9">F2A</strain>
    </source>
</reference>
<dbReference type="InterPro" id="IPR009061">
    <property type="entry name" value="DNA-bd_dom_put_sf"/>
</dbReference>
<dbReference type="PANTHER" id="PTHR30204">
    <property type="entry name" value="REDOX-CYCLING DRUG-SENSING TRANSCRIPTIONAL ACTIVATOR SOXR"/>
    <property type="match status" value="1"/>
</dbReference>
<evidence type="ECO:0000256" key="5">
    <source>
        <dbReference type="ARBA" id="ARBA00023163"/>
    </source>
</evidence>
<name>A0A974NG19_9GAMM</name>
<feature type="coiled-coil region" evidence="6">
    <location>
        <begin position="81"/>
        <end position="108"/>
    </location>
</feature>
<dbReference type="PANTHER" id="PTHR30204:SF94">
    <property type="entry name" value="HEAVY METAL-DEPENDENT TRANSCRIPTIONAL REGULATOR HI_0293-RELATED"/>
    <property type="match status" value="1"/>
</dbReference>
<protein>
    <submittedName>
        <fullName evidence="8">Cu(I)-responsive transcriptional regulator</fullName>
    </submittedName>
</protein>
<evidence type="ECO:0000256" key="6">
    <source>
        <dbReference type="SAM" id="Coils"/>
    </source>
</evidence>
<dbReference type="GO" id="GO:0005507">
    <property type="term" value="F:copper ion binding"/>
    <property type="evidence" value="ECO:0007669"/>
    <property type="project" value="InterPro"/>
</dbReference>
<dbReference type="AlphaFoldDB" id="A0A974NG19"/>
<dbReference type="GO" id="GO:0003700">
    <property type="term" value="F:DNA-binding transcription factor activity"/>
    <property type="evidence" value="ECO:0007669"/>
    <property type="project" value="InterPro"/>
</dbReference>
<dbReference type="InterPro" id="IPR015358">
    <property type="entry name" value="Tscrpt_reg_MerR_DNA-bd"/>
</dbReference>
<keyword evidence="6" id="KW-0175">Coiled coil</keyword>